<accession>A0AAD3MMR6</accession>
<sequence>MVGSTHASLTAGGSKQHWRQDGCLQQSASSLPSLPSPWKLPHVQQGSYNAFSCTTLTTCNGYNFPTPLLAWLPALRSPKEVCSVSSQAGFSLSRQYLSNGSMDTMAMDRNTHQWPAGQQLL</sequence>
<dbReference type="EMBL" id="BRZM01000026">
    <property type="protein sequence ID" value="GLD56636.1"/>
    <property type="molecule type" value="Genomic_DNA"/>
</dbReference>
<feature type="region of interest" description="Disordered" evidence="1">
    <location>
        <begin position="1"/>
        <end position="30"/>
    </location>
</feature>
<name>A0AAD3MMR6_LATJO</name>
<keyword evidence="3" id="KW-1185">Reference proteome</keyword>
<feature type="compositionally biased region" description="Polar residues" evidence="1">
    <location>
        <begin position="1"/>
        <end position="13"/>
    </location>
</feature>
<comment type="caution">
    <text evidence="2">The sequence shown here is derived from an EMBL/GenBank/DDBJ whole genome shotgun (WGS) entry which is preliminary data.</text>
</comment>
<gene>
    <name evidence="2" type="ORF">AKAME5_000895500</name>
</gene>
<organism evidence="2 3">
    <name type="scientific">Lates japonicus</name>
    <name type="common">Japanese lates</name>
    <dbReference type="NCBI Taxonomy" id="270547"/>
    <lineage>
        <taxon>Eukaryota</taxon>
        <taxon>Metazoa</taxon>
        <taxon>Chordata</taxon>
        <taxon>Craniata</taxon>
        <taxon>Vertebrata</taxon>
        <taxon>Euteleostomi</taxon>
        <taxon>Actinopterygii</taxon>
        <taxon>Neopterygii</taxon>
        <taxon>Teleostei</taxon>
        <taxon>Neoteleostei</taxon>
        <taxon>Acanthomorphata</taxon>
        <taxon>Carangaria</taxon>
        <taxon>Carangaria incertae sedis</taxon>
        <taxon>Centropomidae</taxon>
        <taxon>Lates</taxon>
    </lineage>
</organism>
<evidence type="ECO:0000313" key="3">
    <source>
        <dbReference type="Proteomes" id="UP001279410"/>
    </source>
</evidence>
<dbReference type="AlphaFoldDB" id="A0AAD3MMR6"/>
<proteinExistence type="predicted"/>
<reference evidence="2" key="1">
    <citation type="submission" date="2022-08" db="EMBL/GenBank/DDBJ databases">
        <title>Genome sequencing of akame (Lates japonicus).</title>
        <authorList>
            <person name="Hashiguchi Y."/>
            <person name="Takahashi H."/>
        </authorList>
    </citation>
    <scope>NUCLEOTIDE SEQUENCE</scope>
    <source>
        <strain evidence="2">Kochi</strain>
    </source>
</reference>
<evidence type="ECO:0000313" key="2">
    <source>
        <dbReference type="EMBL" id="GLD56636.1"/>
    </source>
</evidence>
<evidence type="ECO:0000256" key="1">
    <source>
        <dbReference type="SAM" id="MobiDB-lite"/>
    </source>
</evidence>
<protein>
    <submittedName>
        <fullName evidence="2">T-box transcription factor TBX15</fullName>
    </submittedName>
</protein>
<dbReference type="Proteomes" id="UP001279410">
    <property type="component" value="Unassembled WGS sequence"/>
</dbReference>